<feature type="non-terminal residue" evidence="2">
    <location>
        <position position="1"/>
    </location>
</feature>
<feature type="compositionally biased region" description="Basic residues" evidence="1">
    <location>
        <begin position="197"/>
        <end position="206"/>
    </location>
</feature>
<evidence type="ECO:0000313" key="2">
    <source>
        <dbReference type="EMBL" id="OMP89330.1"/>
    </source>
</evidence>
<name>A0A1S8BP63_9PEZI</name>
<dbReference type="PRINTS" id="PR01217">
    <property type="entry name" value="PRICHEXTENSN"/>
</dbReference>
<proteinExistence type="predicted"/>
<organism evidence="2 3">
    <name type="scientific">Diplodia seriata</name>
    <dbReference type="NCBI Taxonomy" id="420778"/>
    <lineage>
        <taxon>Eukaryota</taxon>
        <taxon>Fungi</taxon>
        <taxon>Dikarya</taxon>
        <taxon>Ascomycota</taxon>
        <taxon>Pezizomycotina</taxon>
        <taxon>Dothideomycetes</taxon>
        <taxon>Dothideomycetes incertae sedis</taxon>
        <taxon>Botryosphaeriales</taxon>
        <taxon>Botryosphaeriaceae</taxon>
        <taxon>Diplodia</taxon>
    </lineage>
</organism>
<accession>A0A1S8BP63</accession>
<keyword evidence="2" id="KW-0648">Protein biosynthesis</keyword>
<sequence>DIGSLLGFSFAARDYLRIAEMLNEDGLLRYYGLSGGTVLGATIAAMFPDRIERMVLDGVWNIHEYYHSQYVVPAHPSTFHPRGRARESTHTLTPRDPPPAAPSKASPRPTQPSAPSSPPASPPGPPPAPSPPTPTPPPPPSKPPPTPSSTPSSSPPSPTPAPSSTTPPSATPSSSRKPPSPSGPPSPLSSTPCCSRPRTRPRSWTRRWPCCRRPKTRSSRKIGLGFSAATSACGRRGWRMWCPMWRRCRG</sequence>
<feature type="compositionally biased region" description="Pro residues" evidence="1">
    <location>
        <begin position="178"/>
        <end position="187"/>
    </location>
</feature>
<dbReference type="Gene3D" id="3.40.50.1820">
    <property type="entry name" value="alpha/beta hydrolase"/>
    <property type="match status" value="1"/>
</dbReference>
<evidence type="ECO:0000256" key="1">
    <source>
        <dbReference type="SAM" id="MobiDB-lite"/>
    </source>
</evidence>
<dbReference type="OrthoDB" id="425534at2759"/>
<reference evidence="2 3" key="1">
    <citation type="submission" date="2017-01" db="EMBL/GenBank/DDBJ databases">
        <title>Draft genome sequence of Diplodia seriata F98.1, a fungal species involved in grapevine trunk diseases.</title>
        <authorList>
            <person name="Robert-Siegwald G."/>
            <person name="Vallet J."/>
            <person name="Abou-Mansour E."/>
            <person name="Xu J."/>
            <person name="Rey P."/>
            <person name="Bertsch C."/>
            <person name="Rego C."/>
            <person name="Larignon P."/>
            <person name="Fontaine F."/>
            <person name="Lebrun M.-H."/>
        </authorList>
    </citation>
    <scope>NUCLEOTIDE SEQUENCE [LARGE SCALE GENOMIC DNA]</scope>
    <source>
        <strain evidence="2 3">F98.1</strain>
    </source>
</reference>
<dbReference type="AlphaFoldDB" id="A0A1S8BP63"/>
<feature type="compositionally biased region" description="Low complexity" evidence="1">
    <location>
        <begin position="162"/>
        <end position="177"/>
    </location>
</feature>
<protein>
    <submittedName>
        <fullName evidence="2">Translation initiation factor IF-2</fullName>
    </submittedName>
</protein>
<dbReference type="Proteomes" id="UP000190776">
    <property type="component" value="Unassembled WGS sequence"/>
</dbReference>
<dbReference type="SUPFAM" id="SSF53474">
    <property type="entry name" value="alpha/beta-Hydrolases"/>
    <property type="match status" value="1"/>
</dbReference>
<feature type="region of interest" description="Disordered" evidence="1">
    <location>
        <begin position="77"/>
        <end position="206"/>
    </location>
</feature>
<comment type="caution">
    <text evidence="2">The sequence shown here is derived from an EMBL/GenBank/DDBJ whole genome shotgun (WGS) entry which is preliminary data.</text>
</comment>
<feature type="compositionally biased region" description="Pro residues" evidence="1">
    <location>
        <begin position="109"/>
        <end position="161"/>
    </location>
</feature>
<gene>
    <name evidence="2" type="ORF">BK809_0006054</name>
</gene>
<dbReference type="GO" id="GO:0003743">
    <property type="term" value="F:translation initiation factor activity"/>
    <property type="evidence" value="ECO:0007669"/>
    <property type="project" value="UniProtKB-KW"/>
</dbReference>
<dbReference type="InterPro" id="IPR029058">
    <property type="entry name" value="AB_hydrolase_fold"/>
</dbReference>
<keyword evidence="2" id="KW-0396">Initiation factor</keyword>
<evidence type="ECO:0000313" key="3">
    <source>
        <dbReference type="Proteomes" id="UP000190776"/>
    </source>
</evidence>
<dbReference type="EMBL" id="MSZU01000074">
    <property type="protein sequence ID" value="OMP89330.1"/>
    <property type="molecule type" value="Genomic_DNA"/>
</dbReference>
<dbReference type="STRING" id="420778.A0A1S8BP63"/>